<gene>
    <name evidence="5" type="ORF">fsci_10050</name>
</gene>
<evidence type="ECO:0000256" key="1">
    <source>
        <dbReference type="ARBA" id="ARBA00005233"/>
    </source>
</evidence>
<feature type="domain" description="PilE-like C-terminal" evidence="4">
    <location>
        <begin position="44"/>
        <end position="151"/>
    </location>
</feature>
<dbReference type="PANTHER" id="PTHR30093:SF34">
    <property type="entry name" value="PREPILIN PEPTIDASE-DEPENDENT PROTEIN D"/>
    <property type="match status" value="1"/>
</dbReference>
<keyword evidence="3" id="KW-1133">Transmembrane helix</keyword>
<dbReference type="InterPro" id="IPR055160">
    <property type="entry name" value="PilE-like_C"/>
</dbReference>
<organism evidence="5 6">
    <name type="scientific">Francisella sciaenopsi</name>
    <dbReference type="NCBI Taxonomy" id="3055034"/>
    <lineage>
        <taxon>Bacteria</taxon>
        <taxon>Pseudomonadati</taxon>
        <taxon>Pseudomonadota</taxon>
        <taxon>Gammaproteobacteria</taxon>
        <taxon>Thiotrichales</taxon>
        <taxon>Francisellaceae</taxon>
        <taxon>Francisella</taxon>
    </lineage>
</organism>
<proteinExistence type="inferred from homology"/>
<dbReference type="Gene3D" id="3.30.700.10">
    <property type="entry name" value="Glycoprotein, Type 4 Pilin"/>
    <property type="match status" value="1"/>
</dbReference>
<comment type="caution">
    <text evidence="5">The sequence shown here is derived from an EMBL/GenBank/DDBJ whole genome shotgun (WGS) entry which is preliminary data.</text>
</comment>
<evidence type="ECO:0000256" key="2">
    <source>
        <dbReference type="ARBA" id="ARBA00022481"/>
    </source>
</evidence>
<dbReference type="InterPro" id="IPR012902">
    <property type="entry name" value="N_methyl_site"/>
</dbReference>
<dbReference type="Pfam" id="PF22436">
    <property type="entry name" value="PilE_C"/>
    <property type="match status" value="1"/>
</dbReference>
<dbReference type="InterPro" id="IPR045584">
    <property type="entry name" value="Pilin-like"/>
</dbReference>
<keyword evidence="6" id="KW-1185">Reference proteome</keyword>
<dbReference type="Pfam" id="PF07963">
    <property type="entry name" value="N_methyl"/>
    <property type="match status" value="1"/>
</dbReference>
<evidence type="ECO:0000313" key="6">
    <source>
        <dbReference type="Proteomes" id="UP001628164"/>
    </source>
</evidence>
<dbReference type="Proteomes" id="UP001628164">
    <property type="component" value="Unassembled WGS sequence"/>
</dbReference>
<evidence type="ECO:0000256" key="3">
    <source>
        <dbReference type="SAM" id="Phobius"/>
    </source>
</evidence>
<comment type="similarity">
    <text evidence="1">Belongs to the N-Me-Phe pilin family.</text>
</comment>
<sequence length="153" mass="16769">MFFSFIKYMQIQKQFGFSLVELMIVIAIIAILAAIAIPIYSNHKERAAIIESFNIIGNIKASIQNDINNNKDISQQTYDLPTGVTVTGSTSGATININLSQTAPQYFTNTNDIIRLSGVVSGSTFQWICSHNTNASTLTSSNVPHTCKNTFIT</sequence>
<protein>
    <submittedName>
        <fullName evidence="5">Prepilin-type N-terminal cleavage/methylation domain-containing protein</fullName>
    </submittedName>
</protein>
<accession>A0ABQ6PEZ1</accession>
<reference evidence="5 6" key="1">
    <citation type="journal article" date="2024" name="Dis. Aquat. Organ.">
        <title>Francisella sciaenopsi sp. nov. isolated from diseased red drum Sciaenops ocellatus in Florida, USA.</title>
        <authorList>
            <person name="Kawahara M."/>
            <person name="Cody T.T."/>
            <person name="Yanong R.P.E."/>
            <person name="Henderson E."/>
            <person name="Yazdi Z."/>
            <person name="Soto E."/>
        </authorList>
    </citation>
    <scope>NUCLEOTIDE SEQUENCE [LARGE SCALE GENOMIC DNA]</scope>
    <source>
        <strain evidence="5 6">R22-20-7</strain>
    </source>
</reference>
<feature type="transmembrane region" description="Helical" evidence="3">
    <location>
        <begin position="20"/>
        <end position="40"/>
    </location>
</feature>
<dbReference type="NCBIfam" id="TIGR02532">
    <property type="entry name" value="IV_pilin_GFxxxE"/>
    <property type="match status" value="1"/>
</dbReference>
<dbReference type="EMBL" id="BTHG01000003">
    <property type="protein sequence ID" value="GMN89519.1"/>
    <property type="molecule type" value="Genomic_DNA"/>
</dbReference>
<keyword evidence="2" id="KW-0488">Methylation</keyword>
<name>A0ABQ6PEZ1_9GAMM</name>
<evidence type="ECO:0000313" key="5">
    <source>
        <dbReference type="EMBL" id="GMN89519.1"/>
    </source>
</evidence>
<keyword evidence="3" id="KW-0472">Membrane</keyword>
<dbReference type="PANTHER" id="PTHR30093">
    <property type="entry name" value="GENERAL SECRETION PATHWAY PROTEIN G"/>
    <property type="match status" value="1"/>
</dbReference>
<evidence type="ECO:0000259" key="4">
    <source>
        <dbReference type="Pfam" id="PF22436"/>
    </source>
</evidence>
<dbReference type="SUPFAM" id="SSF54523">
    <property type="entry name" value="Pili subunits"/>
    <property type="match status" value="1"/>
</dbReference>
<keyword evidence="3" id="KW-0812">Transmembrane</keyword>